<organism evidence="2 3">
    <name type="scientific">Saliterribacillus persicus</name>
    <dbReference type="NCBI Taxonomy" id="930114"/>
    <lineage>
        <taxon>Bacteria</taxon>
        <taxon>Bacillati</taxon>
        <taxon>Bacillota</taxon>
        <taxon>Bacilli</taxon>
        <taxon>Bacillales</taxon>
        <taxon>Bacillaceae</taxon>
        <taxon>Saliterribacillus</taxon>
    </lineage>
</organism>
<dbReference type="AlphaFoldDB" id="A0A368X7U2"/>
<dbReference type="OrthoDB" id="49104at2"/>
<evidence type="ECO:0000259" key="1">
    <source>
        <dbReference type="Pfam" id="PF00571"/>
    </source>
</evidence>
<reference evidence="2 3" key="1">
    <citation type="submission" date="2018-07" db="EMBL/GenBank/DDBJ databases">
        <title>Genomic Encyclopedia of Type Strains, Phase IV (KMG-IV): sequencing the most valuable type-strain genomes for metagenomic binning, comparative biology and taxonomic classification.</title>
        <authorList>
            <person name="Goeker M."/>
        </authorList>
    </citation>
    <scope>NUCLEOTIDE SEQUENCE [LARGE SCALE GENOMIC DNA]</scope>
    <source>
        <strain evidence="2 3">DSM 27696</strain>
    </source>
</reference>
<dbReference type="EMBL" id="QPJJ01000016">
    <property type="protein sequence ID" value="RCW63759.1"/>
    <property type="molecule type" value="Genomic_DNA"/>
</dbReference>
<sequence>MKNNNYDNAIRFETAFNRIHDKLTVLANEKNEFVSFGEVLHKARHHHIVNYHYDLLKQCSKLRNALVHRKVKKDFYIAEPHLEIVLELEEICELLYQPPLALTIASSPVVKHYIDDTIPHILKSIEKYSYSQFPIYDKNGFCGLITEGGLAKWFAKNMQDKQVMLKNTTAAHVLACEKKHNVGFLSKTATIYDLEAIFEASLSNNQKLEAVILTEDGLSQERPMGIISAWDLVKIKPTTLSIISHI</sequence>
<dbReference type="InterPro" id="IPR000644">
    <property type="entry name" value="CBS_dom"/>
</dbReference>
<dbReference type="RefSeq" id="WP_114354127.1">
    <property type="nucleotide sequence ID" value="NZ_QPJJ01000016.1"/>
</dbReference>
<gene>
    <name evidence="2" type="ORF">DFR57_11638</name>
</gene>
<dbReference type="SUPFAM" id="SSF54631">
    <property type="entry name" value="CBS-domain pair"/>
    <property type="match status" value="1"/>
</dbReference>
<evidence type="ECO:0000313" key="2">
    <source>
        <dbReference type="EMBL" id="RCW63759.1"/>
    </source>
</evidence>
<evidence type="ECO:0000313" key="3">
    <source>
        <dbReference type="Proteomes" id="UP000252585"/>
    </source>
</evidence>
<name>A0A368X7U2_9BACI</name>
<proteinExistence type="predicted"/>
<dbReference type="InterPro" id="IPR046342">
    <property type="entry name" value="CBS_dom_sf"/>
</dbReference>
<keyword evidence="3" id="KW-1185">Reference proteome</keyword>
<comment type="caution">
    <text evidence="2">The sequence shown here is derived from an EMBL/GenBank/DDBJ whole genome shotgun (WGS) entry which is preliminary data.</text>
</comment>
<dbReference type="Pfam" id="PF00571">
    <property type="entry name" value="CBS"/>
    <property type="match status" value="1"/>
</dbReference>
<protein>
    <submittedName>
        <fullName evidence="2">CBS domain protein</fullName>
    </submittedName>
</protein>
<feature type="domain" description="CBS" evidence="1">
    <location>
        <begin position="113"/>
        <end position="154"/>
    </location>
</feature>
<accession>A0A368X7U2</accession>
<dbReference type="Gene3D" id="3.10.580.10">
    <property type="entry name" value="CBS-domain"/>
    <property type="match status" value="1"/>
</dbReference>
<dbReference type="Proteomes" id="UP000252585">
    <property type="component" value="Unassembled WGS sequence"/>
</dbReference>